<evidence type="ECO:0000259" key="2">
    <source>
        <dbReference type="PROSITE" id="PS50983"/>
    </source>
</evidence>
<evidence type="ECO:0000256" key="1">
    <source>
        <dbReference type="SAM" id="SignalP"/>
    </source>
</evidence>
<dbReference type="InterPro" id="IPR002491">
    <property type="entry name" value="ABC_transptr_periplasmic_BD"/>
</dbReference>
<gene>
    <name evidence="3" type="ORF">SAMN05660337_0436</name>
</gene>
<feature type="domain" description="Fe/B12 periplasmic-binding" evidence="2">
    <location>
        <begin position="44"/>
        <end position="328"/>
    </location>
</feature>
<dbReference type="InterPro" id="IPR050902">
    <property type="entry name" value="ABC_Transporter_SBP"/>
</dbReference>
<feature type="chain" id="PRO_5011580679" evidence="1">
    <location>
        <begin position="24"/>
        <end position="369"/>
    </location>
</feature>
<proteinExistence type="predicted"/>
<keyword evidence="4" id="KW-1185">Reference proteome</keyword>
<accession>A0A1G9BVK1</accession>
<dbReference type="PANTHER" id="PTHR30535">
    <property type="entry name" value="VITAMIN B12-BINDING PROTEIN"/>
    <property type="match status" value="1"/>
</dbReference>
<sequence length="369" mass="41385">MSKLLLVLLTALTSLCMSLPAYAGTRTITDMAGRTVEIPDKVDRVLCSGPGCLRYLTYLQGQDLIVGVDSIEKRKSRFDSRPYAMANPQFKDQPLFGEFRGHDNPELILSLEPQPQVIFKTFKGMGFDPDKLQEKTGIPVICLTYSSIATKRQLIYNSLKLMGDVVGKSERAEKVCNFIEKNINDLEKRTANVPESQRKSCYIGGIAKKGPHGFQSTEPAYPPFLFVNAKNVACPPKEQGKPLQHANVSKEQIVAWNPEILFMDISTCQLGDEASAINELKTDPVYKSLDAVINDQVYTVLPYNWYSRNYGSIIADAFYVGKVLYPEKFADIDPKAKADEIYSFMVGKPVFNEMDNAFKEKAFDKLVLR</sequence>
<feature type="signal peptide" evidence="1">
    <location>
        <begin position="1"/>
        <end position="23"/>
    </location>
</feature>
<dbReference type="PANTHER" id="PTHR30535:SF34">
    <property type="entry name" value="MOLYBDATE-BINDING PROTEIN MOLA"/>
    <property type="match status" value="1"/>
</dbReference>
<dbReference type="EMBL" id="FNGA01000001">
    <property type="protein sequence ID" value="SDK43403.1"/>
    <property type="molecule type" value="Genomic_DNA"/>
</dbReference>
<organism evidence="3 4">
    <name type="scientific">Maridesulfovibrio ferrireducens</name>
    <dbReference type="NCBI Taxonomy" id="246191"/>
    <lineage>
        <taxon>Bacteria</taxon>
        <taxon>Pseudomonadati</taxon>
        <taxon>Thermodesulfobacteriota</taxon>
        <taxon>Desulfovibrionia</taxon>
        <taxon>Desulfovibrionales</taxon>
        <taxon>Desulfovibrionaceae</taxon>
        <taxon>Maridesulfovibrio</taxon>
    </lineage>
</organism>
<dbReference type="STRING" id="246191.SAMN05660337_0436"/>
<dbReference type="SUPFAM" id="SSF53807">
    <property type="entry name" value="Helical backbone' metal receptor"/>
    <property type="match status" value="1"/>
</dbReference>
<dbReference type="PROSITE" id="PS50983">
    <property type="entry name" value="FE_B12_PBP"/>
    <property type="match status" value="1"/>
</dbReference>
<evidence type="ECO:0000313" key="4">
    <source>
        <dbReference type="Proteomes" id="UP000199053"/>
    </source>
</evidence>
<dbReference type="CDD" id="cd01147">
    <property type="entry name" value="HemV-2"/>
    <property type="match status" value="1"/>
</dbReference>
<dbReference type="Pfam" id="PF01497">
    <property type="entry name" value="Peripla_BP_2"/>
    <property type="match status" value="1"/>
</dbReference>
<reference evidence="4" key="1">
    <citation type="submission" date="2016-10" db="EMBL/GenBank/DDBJ databases">
        <authorList>
            <person name="Varghese N."/>
            <person name="Submissions S."/>
        </authorList>
    </citation>
    <scope>NUCLEOTIDE SEQUENCE [LARGE SCALE GENOMIC DNA]</scope>
    <source>
        <strain evidence="4">DSM 16995</strain>
    </source>
</reference>
<name>A0A1G9BVK1_9BACT</name>
<dbReference type="Proteomes" id="UP000199053">
    <property type="component" value="Unassembled WGS sequence"/>
</dbReference>
<dbReference type="RefSeq" id="WP_092157793.1">
    <property type="nucleotide sequence ID" value="NZ_FNGA01000001.1"/>
</dbReference>
<dbReference type="Gene3D" id="3.40.50.1980">
    <property type="entry name" value="Nitrogenase molybdenum iron protein domain"/>
    <property type="match status" value="2"/>
</dbReference>
<dbReference type="OrthoDB" id="9775594at2"/>
<evidence type="ECO:0000313" key="3">
    <source>
        <dbReference type="EMBL" id="SDK43403.1"/>
    </source>
</evidence>
<dbReference type="AlphaFoldDB" id="A0A1G9BVK1"/>
<protein>
    <submittedName>
        <fullName evidence="3">Iron complex transport system substrate-binding protein</fullName>
    </submittedName>
</protein>
<keyword evidence="1" id="KW-0732">Signal</keyword>